<evidence type="ECO:0000259" key="6">
    <source>
        <dbReference type="Pfam" id="PF14833"/>
    </source>
</evidence>
<protein>
    <submittedName>
        <fullName evidence="7">NAD(P)-dependent oxidoreductase</fullName>
    </submittedName>
</protein>
<dbReference type="RefSeq" id="WP_255309682.1">
    <property type="nucleotide sequence ID" value="NZ_JAPYYP010000014.1"/>
</dbReference>
<gene>
    <name evidence="7" type="ORF">O3V59_12355</name>
</gene>
<keyword evidence="2" id="KW-0560">Oxidoreductase</keyword>
<dbReference type="AlphaFoldDB" id="A0A9X3Z3Y5"/>
<evidence type="ECO:0000256" key="3">
    <source>
        <dbReference type="ARBA" id="ARBA00023027"/>
    </source>
</evidence>
<dbReference type="Pfam" id="PF14833">
    <property type="entry name" value="NAD_binding_11"/>
    <property type="match status" value="1"/>
</dbReference>
<dbReference type="EMBL" id="JAPYYP010000014">
    <property type="protein sequence ID" value="MDA5109159.1"/>
    <property type="molecule type" value="Genomic_DNA"/>
</dbReference>
<dbReference type="Proteomes" id="UP001151071">
    <property type="component" value="Unassembled WGS sequence"/>
</dbReference>
<organism evidence="7 8">
    <name type="scientific">Brevibacillus thermoruber</name>
    <dbReference type="NCBI Taxonomy" id="33942"/>
    <lineage>
        <taxon>Bacteria</taxon>
        <taxon>Bacillati</taxon>
        <taxon>Bacillota</taxon>
        <taxon>Bacilli</taxon>
        <taxon>Bacillales</taxon>
        <taxon>Paenibacillaceae</taxon>
        <taxon>Brevibacillus</taxon>
    </lineage>
</organism>
<evidence type="ECO:0000256" key="1">
    <source>
        <dbReference type="ARBA" id="ARBA00009080"/>
    </source>
</evidence>
<proteinExistence type="inferred from homology"/>
<dbReference type="GO" id="GO:0050661">
    <property type="term" value="F:NADP binding"/>
    <property type="evidence" value="ECO:0007669"/>
    <property type="project" value="InterPro"/>
</dbReference>
<dbReference type="Gene3D" id="1.10.1040.10">
    <property type="entry name" value="N-(1-d-carboxylethyl)-l-norvaline Dehydrogenase, domain 2"/>
    <property type="match status" value="1"/>
</dbReference>
<dbReference type="SUPFAM" id="SSF51735">
    <property type="entry name" value="NAD(P)-binding Rossmann-fold domains"/>
    <property type="match status" value="1"/>
</dbReference>
<feature type="domain" description="6-phosphogluconate dehydrogenase NADP-binding" evidence="5">
    <location>
        <begin position="24"/>
        <end position="181"/>
    </location>
</feature>
<feature type="domain" description="3-hydroxyisobutyrate dehydrogenase-like NAD-binding" evidence="6">
    <location>
        <begin position="185"/>
        <end position="304"/>
    </location>
</feature>
<sequence>MCETSSHQWKGAETMTVQKEDVVIGFVGTGVMGKSMASHLMKAGYRVLVYNRTKAKAEELIAQGATWMDRVSDLAAAARVIITMVGYPKDVEEIYLGTDGIVHHAKPGAYLIDMTTSKPSLARTIYEEAKKRSLFALDAPVSGGDVGAREARLTIMVGGDEDAYAAVEPILRVMGTNVIRQGGPGAGQHTKMCNQIAIATNMIGVCEAIAYAKKAGLDPSRVLQSIEAGAAGSWSLSNLAPRMIAGNFAPGFYVKHFIKDMTIALEAAKEMGLMTPGLELSKSLYEELAAQGEENSGTQALIKWFDKEFAASV</sequence>
<dbReference type="SUPFAM" id="SSF48179">
    <property type="entry name" value="6-phosphogluconate dehydrogenase C-terminal domain-like"/>
    <property type="match status" value="1"/>
</dbReference>
<dbReference type="InterPro" id="IPR006115">
    <property type="entry name" value="6PGDH_NADP-bd"/>
</dbReference>
<name>A0A9X3Z3Y5_9BACL</name>
<dbReference type="PANTHER" id="PTHR43060">
    <property type="entry name" value="3-HYDROXYISOBUTYRATE DEHYDROGENASE-LIKE 1, MITOCHONDRIAL-RELATED"/>
    <property type="match status" value="1"/>
</dbReference>
<dbReference type="InterPro" id="IPR015815">
    <property type="entry name" value="HIBADH-related"/>
</dbReference>
<evidence type="ECO:0000313" key="8">
    <source>
        <dbReference type="Proteomes" id="UP001151071"/>
    </source>
</evidence>
<dbReference type="GO" id="GO:0016491">
    <property type="term" value="F:oxidoreductase activity"/>
    <property type="evidence" value="ECO:0007669"/>
    <property type="project" value="UniProtKB-KW"/>
</dbReference>
<dbReference type="Gene3D" id="3.40.50.720">
    <property type="entry name" value="NAD(P)-binding Rossmann-like Domain"/>
    <property type="match status" value="1"/>
</dbReference>
<evidence type="ECO:0000313" key="7">
    <source>
        <dbReference type="EMBL" id="MDA5109159.1"/>
    </source>
</evidence>
<keyword evidence="8" id="KW-1185">Reference proteome</keyword>
<dbReference type="PIRSF" id="PIRSF000103">
    <property type="entry name" value="HIBADH"/>
    <property type="match status" value="1"/>
</dbReference>
<dbReference type="Pfam" id="PF03446">
    <property type="entry name" value="NAD_binding_2"/>
    <property type="match status" value="1"/>
</dbReference>
<dbReference type="InterPro" id="IPR013328">
    <property type="entry name" value="6PGD_dom2"/>
</dbReference>
<evidence type="ECO:0000256" key="4">
    <source>
        <dbReference type="PIRSR" id="PIRSR000103-1"/>
    </source>
</evidence>
<reference evidence="7" key="1">
    <citation type="submission" date="2022-12" db="EMBL/GenBank/DDBJ databases">
        <title>Draft genome sequence of the thermophilic strain Brevibacillus thermoruber HT42, isolated from Los Humeros, Puebla, Mexico, with biotechnological potential.</title>
        <authorList>
            <person name="Lara Sanchez J."/>
            <person name="Solis Palacios R."/>
            <person name="Bustos Baena A.S."/>
            <person name="Ruz Baez A.E."/>
            <person name="Espinosa Luna G."/>
            <person name="Oliart Ros R.M."/>
        </authorList>
    </citation>
    <scope>NUCLEOTIDE SEQUENCE</scope>
    <source>
        <strain evidence="7">HT42</strain>
    </source>
</reference>
<feature type="active site" evidence="4">
    <location>
        <position position="191"/>
    </location>
</feature>
<dbReference type="GO" id="GO:0051287">
    <property type="term" value="F:NAD binding"/>
    <property type="evidence" value="ECO:0007669"/>
    <property type="project" value="InterPro"/>
</dbReference>
<dbReference type="InterPro" id="IPR008927">
    <property type="entry name" value="6-PGluconate_DH-like_C_sf"/>
</dbReference>
<dbReference type="PANTHER" id="PTHR43060:SF15">
    <property type="entry name" value="3-HYDROXYISOBUTYRATE DEHYDROGENASE-LIKE 1, MITOCHONDRIAL-RELATED"/>
    <property type="match status" value="1"/>
</dbReference>
<comment type="caution">
    <text evidence="7">The sequence shown here is derived from an EMBL/GenBank/DDBJ whole genome shotgun (WGS) entry which is preliminary data.</text>
</comment>
<comment type="similarity">
    <text evidence="1">Belongs to the HIBADH-related family.</text>
</comment>
<evidence type="ECO:0000256" key="2">
    <source>
        <dbReference type="ARBA" id="ARBA00023002"/>
    </source>
</evidence>
<keyword evidence="3" id="KW-0520">NAD</keyword>
<dbReference type="InterPro" id="IPR029154">
    <property type="entry name" value="HIBADH-like_NADP-bd"/>
</dbReference>
<evidence type="ECO:0000259" key="5">
    <source>
        <dbReference type="Pfam" id="PF03446"/>
    </source>
</evidence>
<accession>A0A9X3Z3Y5</accession>
<dbReference type="InterPro" id="IPR036291">
    <property type="entry name" value="NAD(P)-bd_dom_sf"/>
</dbReference>